<comment type="similarity">
    <text evidence="2 15">Belongs to the cation transport ATPase (P-type) (TC 3.A.3) family. Type IB subfamily.</text>
</comment>
<dbReference type="Gene3D" id="3.40.1110.10">
    <property type="entry name" value="Calcium-transporting ATPase, cytoplasmic domain N"/>
    <property type="match status" value="1"/>
</dbReference>
<evidence type="ECO:0000256" key="6">
    <source>
        <dbReference type="ARBA" id="ARBA00022692"/>
    </source>
</evidence>
<keyword evidence="8 15" id="KW-0547">Nucleotide-binding</keyword>
<keyword evidence="9 15" id="KW-0067">ATP-binding</keyword>
<evidence type="ECO:0000256" key="12">
    <source>
        <dbReference type="ARBA" id="ARBA00023136"/>
    </source>
</evidence>
<dbReference type="CDD" id="cd00371">
    <property type="entry name" value="HMA"/>
    <property type="match status" value="1"/>
</dbReference>
<dbReference type="PROSITE" id="PS50846">
    <property type="entry name" value="HMA_2"/>
    <property type="match status" value="1"/>
</dbReference>
<evidence type="ECO:0000256" key="1">
    <source>
        <dbReference type="ARBA" id="ARBA00004651"/>
    </source>
</evidence>
<dbReference type="PRINTS" id="PR00119">
    <property type="entry name" value="CATATPASE"/>
</dbReference>
<dbReference type="SFLD" id="SFLDG00002">
    <property type="entry name" value="C1.7:_P-type_atpase_like"/>
    <property type="match status" value="1"/>
</dbReference>
<dbReference type="EMBL" id="AENT01000016">
    <property type="protein sequence ID" value="EFR42845.1"/>
    <property type="molecule type" value="Genomic_DNA"/>
</dbReference>
<dbReference type="EC" id="7.2.2.21" evidence="13"/>
<dbReference type="Gene3D" id="3.40.50.1000">
    <property type="entry name" value="HAD superfamily/HAD-like"/>
    <property type="match status" value="1"/>
</dbReference>
<feature type="transmembrane region" description="Helical" evidence="15">
    <location>
        <begin position="838"/>
        <end position="860"/>
    </location>
</feature>
<dbReference type="InterPro" id="IPR036163">
    <property type="entry name" value="HMA_dom_sf"/>
</dbReference>
<dbReference type="eggNOG" id="COG2217">
    <property type="taxonomic scope" value="Bacteria"/>
</dbReference>
<dbReference type="SUPFAM" id="SSF81665">
    <property type="entry name" value="Calcium ATPase, transmembrane domain M"/>
    <property type="match status" value="1"/>
</dbReference>
<evidence type="ECO:0000313" key="18">
    <source>
        <dbReference type="Proteomes" id="UP000004594"/>
    </source>
</evidence>
<feature type="transmembrane region" description="Helical" evidence="15">
    <location>
        <begin position="508"/>
        <end position="533"/>
    </location>
</feature>
<feature type="transmembrane region" description="Helical" evidence="15">
    <location>
        <begin position="279"/>
        <end position="296"/>
    </location>
</feature>
<comment type="catalytic activity">
    <reaction evidence="14">
        <text>Cd(2+)(in) + ATP + H2O = Cd(2+)(out) + ADP + phosphate + H(+)</text>
        <dbReference type="Rhea" id="RHEA:12132"/>
        <dbReference type="ChEBI" id="CHEBI:15377"/>
        <dbReference type="ChEBI" id="CHEBI:15378"/>
        <dbReference type="ChEBI" id="CHEBI:30616"/>
        <dbReference type="ChEBI" id="CHEBI:43474"/>
        <dbReference type="ChEBI" id="CHEBI:48775"/>
        <dbReference type="ChEBI" id="CHEBI:456216"/>
        <dbReference type="EC" id="7.2.2.21"/>
    </reaction>
</comment>
<evidence type="ECO:0000256" key="4">
    <source>
        <dbReference type="ARBA" id="ARBA00022539"/>
    </source>
</evidence>
<evidence type="ECO:0000256" key="8">
    <source>
        <dbReference type="ARBA" id="ARBA00022741"/>
    </source>
</evidence>
<dbReference type="NCBIfam" id="TIGR01494">
    <property type="entry name" value="ATPase_P-type"/>
    <property type="match status" value="1"/>
</dbReference>
<dbReference type="Proteomes" id="UP000004594">
    <property type="component" value="Unassembled WGS sequence"/>
</dbReference>
<organism evidence="17 18">
    <name type="scientific">Dialister micraerophilus UPII 345-E</name>
    <dbReference type="NCBI Taxonomy" id="910314"/>
    <lineage>
        <taxon>Bacteria</taxon>
        <taxon>Bacillati</taxon>
        <taxon>Bacillota</taxon>
        <taxon>Negativicutes</taxon>
        <taxon>Veillonellales</taxon>
        <taxon>Veillonellaceae</taxon>
        <taxon>Dialister</taxon>
    </lineage>
</organism>
<evidence type="ECO:0000256" key="7">
    <source>
        <dbReference type="ARBA" id="ARBA00022723"/>
    </source>
</evidence>
<dbReference type="InterPro" id="IPR036412">
    <property type="entry name" value="HAD-like_sf"/>
</dbReference>
<feature type="transmembrane region" description="Helical" evidence="15">
    <location>
        <begin position="481"/>
        <end position="502"/>
    </location>
</feature>
<sequence length="864" mass="96113">MKINKNLHHHIEDNNLKIEIYHVLENEAEISKDERRAFGHIIDKNLHVLTGHQQNCHCDHCIEEDCEYCGKEIESCKCDFLGKEYKRGLYHIENLDCVQCAALMEGKIRKIPSVFFASVSFNKKELRLISKNNPDLLIPEITKISRKFNENINILPPKQNTKLNTELYVIPTLNCPSCAIKLEKNINQQQGVFSATVTFSTKQLKITAENPDKLLPKIINACNKIEPGTKIVKKINYNKNEQNKSKSDKYSKFINSIGFFLYVIGLSGFYDLIKFSDLLTSSLLIISYFLLGHDILMKAIKNIINKNVFNEYLLMSIATLGALAISEYPEATGVILFYKIGEYLEHFAIEKSRKQITETIDLRPETVHKLKNGIIETIPPEDVDIGDIIRILPGERVPLDGIISKGKTQIDTSLLTGESIPRSVTIGDSVYSGTINLSSTIELQVEKTLSESMVSRILDSIENALAGKPSIDKFITKFSKIYTPIVVFAAIFLIIFLPFFTTNSYKDALYIALTFLVISCPCALVISVPLSFFSGLGVASKHGILFKSGNIIEILNKTNVILLDKTGTLTEGSFKIREIETYQNINEDKLLALVAGAEAHSTHPIAKSIIQAAEHKKLYIPKFSTINEISGKGIITKLGNKDIIIGNKKLLNENGITIDNNNYSNDFETIIYVAINKKLLGKIKISDALKKDSFNGLQKLTKKNIDIIMLTGDNNAVAENIAKKLNIKKFYSELLPLDKIKILKKYTTNNSKTLFVGDGINDAPVLATADIGAAMGSGSDAAIEASDIVFLNNNVSAISTSISIAEKTITTTKINIFIAIFIKIAVMILGLIGMADMWIAVFADTGVTLLCILLSMNLFLRKFE</sequence>
<dbReference type="InterPro" id="IPR008250">
    <property type="entry name" value="ATPase_P-typ_transduc_dom_A_sf"/>
</dbReference>
<gene>
    <name evidence="17" type="primary">cadA</name>
    <name evidence="17" type="ORF">HMPREF9220_1004</name>
</gene>
<evidence type="ECO:0000256" key="10">
    <source>
        <dbReference type="ARBA" id="ARBA00022967"/>
    </source>
</evidence>
<keyword evidence="3 15" id="KW-1003">Cell membrane</keyword>
<feature type="transmembrane region" description="Helical" evidence="15">
    <location>
        <begin position="253"/>
        <end position="273"/>
    </location>
</feature>
<dbReference type="SFLD" id="SFLDF00027">
    <property type="entry name" value="p-type_atpase"/>
    <property type="match status" value="1"/>
</dbReference>
<keyword evidence="11 15" id="KW-1133">Transmembrane helix</keyword>
<dbReference type="PROSITE" id="PS01047">
    <property type="entry name" value="HMA_1"/>
    <property type="match status" value="1"/>
</dbReference>
<dbReference type="InterPro" id="IPR001757">
    <property type="entry name" value="P_typ_ATPase"/>
</dbReference>
<protein>
    <recommendedName>
        <fullName evidence="13">Cd(2+)-exporting ATPase</fullName>
        <ecNumber evidence="13">7.2.2.21</ecNumber>
    </recommendedName>
</protein>
<dbReference type="InterPro" id="IPR044492">
    <property type="entry name" value="P_typ_ATPase_HD_dom"/>
</dbReference>
<dbReference type="PANTHER" id="PTHR48085">
    <property type="entry name" value="CADMIUM/ZINC-TRANSPORTING ATPASE HMA2-RELATED"/>
    <property type="match status" value="1"/>
</dbReference>
<dbReference type="SUPFAM" id="SSF81653">
    <property type="entry name" value="Calcium ATPase, transduction domain A"/>
    <property type="match status" value="1"/>
</dbReference>
<dbReference type="OrthoDB" id="9813266at2"/>
<dbReference type="InterPro" id="IPR023298">
    <property type="entry name" value="ATPase_P-typ_TM_dom_sf"/>
</dbReference>
<keyword evidence="4" id="KW-0104">Cadmium</keyword>
<dbReference type="InterPro" id="IPR023214">
    <property type="entry name" value="HAD_sf"/>
</dbReference>
<dbReference type="NCBIfam" id="TIGR01525">
    <property type="entry name" value="ATPase-IB_hvy"/>
    <property type="match status" value="1"/>
</dbReference>
<keyword evidence="5" id="KW-0597">Phosphoprotein</keyword>
<dbReference type="SUPFAM" id="SSF56784">
    <property type="entry name" value="HAD-like"/>
    <property type="match status" value="1"/>
</dbReference>
<keyword evidence="10" id="KW-1278">Translocase</keyword>
<evidence type="ECO:0000313" key="17">
    <source>
        <dbReference type="EMBL" id="EFR42845.1"/>
    </source>
</evidence>
<dbReference type="Gene3D" id="3.30.70.100">
    <property type="match status" value="1"/>
</dbReference>
<evidence type="ECO:0000256" key="2">
    <source>
        <dbReference type="ARBA" id="ARBA00006024"/>
    </source>
</evidence>
<evidence type="ECO:0000256" key="11">
    <source>
        <dbReference type="ARBA" id="ARBA00022989"/>
    </source>
</evidence>
<dbReference type="SFLD" id="SFLDS00003">
    <property type="entry name" value="Haloacid_Dehalogenase"/>
    <property type="match status" value="1"/>
</dbReference>
<comment type="caution">
    <text evidence="17">The sequence shown here is derived from an EMBL/GenBank/DDBJ whole genome shotgun (WGS) entry which is preliminary data.</text>
</comment>
<dbReference type="PANTHER" id="PTHR48085:SF5">
    <property type="entry name" value="CADMIUM_ZINC-TRANSPORTING ATPASE HMA4-RELATED"/>
    <property type="match status" value="1"/>
</dbReference>
<dbReference type="SUPFAM" id="SSF55008">
    <property type="entry name" value="HMA, heavy metal-associated domain"/>
    <property type="match status" value="2"/>
</dbReference>
<evidence type="ECO:0000256" key="13">
    <source>
        <dbReference type="ARBA" id="ARBA00039103"/>
    </source>
</evidence>
<feature type="transmembrane region" description="Helical" evidence="15">
    <location>
        <begin position="814"/>
        <end position="832"/>
    </location>
</feature>
<dbReference type="PROSITE" id="PS01229">
    <property type="entry name" value="COF_2"/>
    <property type="match status" value="1"/>
</dbReference>
<dbReference type="InterPro" id="IPR018303">
    <property type="entry name" value="ATPase_P-typ_P_site"/>
</dbReference>
<dbReference type="Pfam" id="PF00702">
    <property type="entry name" value="Hydrolase"/>
    <property type="match status" value="1"/>
</dbReference>
<evidence type="ECO:0000256" key="9">
    <source>
        <dbReference type="ARBA" id="ARBA00022840"/>
    </source>
</evidence>
<dbReference type="InterPro" id="IPR017969">
    <property type="entry name" value="Heavy-metal-associated_CS"/>
</dbReference>
<dbReference type="GO" id="GO:0046872">
    <property type="term" value="F:metal ion binding"/>
    <property type="evidence" value="ECO:0007669"/>
    <property type="project" value="UniProtKB-KW"/>
</dbReference>
<dbReference type="InterPro" id="IPR006121">
    <property type="entry name" value="HMA_dom"/>
</dbReference>
<comment type="subcellular location">
    <subcellularLocation>
        <location evidence="1">Cell membrane</location>
        <topology evidence="1">Multi-pass membrane protein</topology>
    </subcellularLocation>
</comment>
<evidence type="ECO:0000256" key="5">
    <source>
        <dbReference type="ARBA" id="ARBA00022553"/>
    </source>
</evidence>
<keyword evidence="17" id="KW-0378">Hydrolase</keyword>
<dbReference type="AlphaFoldDB" id="E4L8T4"/>
<keyword evidence="12 15" id="KW-0472">Membrane</keyword>
<dbReference type="RefSeq" id="WP_007554608.1">
    <property type="nucleotide sequence ID" value="NZ_AENT01000016.1"/>
</dbReference>
<dbReference type="PROSITE" id="PS00154">
    <property type="entry name" value="ATPASE_E1_E2"/>
    <property type="match status" value="1"/>
</dbReference>
<dbReference type="InterPro" id="IPR051014">
    <property type="entry name" value="Cation_Transport_ATPase_IB"/>
</dbReference>
<dbReference type="NCBIfam" id="TIGR01512">
    <property type="entry name" value="ATPase-IB2_Cd"/>
    <property type="match status" value="1"/>
</dbReference>
<dbReference type="InterPro" id="IPR023299">
    <property type="entry name" value="ATPase_P-typ_cyto_dom_N"/>
</dbReference>
<dbReference type="PRINTS" id="PR00941">
    <property type="entry name" value="CDATPASE"/>
</dbReference>
<evidence type="ECO:0000256" key="3">
    <source>
        <dbReference type="ARBA" id="ARBA00022475"/>
    </source>
</evidence>
<dbReference type="GO" id="GO:0005524">
    <property type="term" value="F:ATP binding"/>
    <property type="evidence" value="ECO:0007669"/>
    <property type="project" value="UniProtKB-UniRule"/>
</dbReference>
<accession>E4L8T4</accession>
<evidence type="ECO:0000256" key="15">
    <source>
        <dbReference type="RuleBase" id="RU362081"/>
    </source>
</evidence>
<proteinExistence type="inferred from homology"/>
<evidence type="ECO:0000259" key="16">
    <source>
        <dbReference type="PROSITE" id="PS50846"/>
    </source>
</evidence>
<dbReference type="Pfam" id="PF00122">
    <property type="entry name" value="E1-E2_ATPase"/>
    <property type="match status" value="1"/>
</dbReference>
<evidence type="ECO:0000256" key="14">
    <source>
        <dbReference type="ARBA" id="ARBA00049338"/>
    </source>
</evidence>
<dbReference type="GO" id="GO:0016887">
    <property type="term" value="F:ATP hydrolysis activity"/>
    <property type="evidence" value="ECO:0007669"/>
    <property type="project" value="InterPro"/>
</dbReference>
<reference evidence="17 18" key="1">
    <citation type="submission" date="2010-11" db="EMBL/GenBank/DDBJ databases">
        <authorList>
            <person name="Durkin A.S."/>
            <person name="Madupu R."/>
            <person name="Torralba M."/>
            <person name="Gillis M."/>
            <person name="Methe B."/>
            <person name="Sutton G."/>
            <person name="Nelson K.E."/>
        </authorList>
    </citation>
    <scope>NUCLEOTIDE SEQUENCE [LARGE SCALE GENOMIC DNA]</scope>
    <source>
        <strain evidence="17 18">UPII 345-E</strain>
    </source>
</reference>
<feature type="domain" description="HMA" evidence="16">
    <location>
        <begin position="164"/>
        <end position="230"/>
    </location>
</feature>
<dbReference type="GO" id="GO:0005886">
    <property type="term" value="C:plasma membrane"/>
    <property type="evidence" value="ECO:0007669"/>
    <property type="project" value="UniProtKB-SubCell"/>
</dbReference>
<dbReference type="GO" id="GO:0008551">
    <property type="term" value="F:P-type cadmium transporter activity"/>
    <property type="evidence" value="ECO:0007669"/>
    <property type="project" value="UniProtKB-EC"/>
</dbReference>
<keyword evidence="7 15" id="KW-0479">Metal-binding</keyword>
<name>E4L8T4_9FIRM</name>
<dbReference type="InterPro" id="IPR027256">
    <property type="entry name" value="P-typ_ATPase_IB"/>
</dbReference>
<dbReference type="Gene3D" id="2.70.150.10">
    <property type="entry name" value="Calcium-transporting ATPase, cytoplasmic transduction domain A"/>
    <property type="match status" value="1"/>
</dbReference>
<keyword evidence="6 15" id="KW-0812">Transmembrane</keyword>
<dbReference type="InterPro" id="IPR059000">
    <property type="entry name" value="ATPase_P-type_domA"/>
</dbReference>